<dbReference type="FunFam" id="3.40.640.10:FF:000031">
    <property type="entry name" value="Kynureninase"/>
    <property type="match status" value="1"/>
</dbReference>
<dbReference type="GO" id="GO:0030170">
    <property type="term" value="F:pyridoxal phosphate binding"/>
    <property type="evidence" value="ECO:0007669"/>
    <property type="project" value="UniProtKB-UniRule"/>
</dbReference>
<dbReference type="UniPathway" id="UPA00334">
    <property type="reaction ID" value="UER00455"/>
</dbReference>
<dbReference type="SUPFAM" id="SSF53383">
    <property type="entry name" value="PLP-dependent transferases"/>
    <property type="match status" value="1"/>
</dbReference>
<dbReference type="HAMAP" id="MF_01970">
    <property type="entry name" value="Kynureninase"/>
    <property type="match status" value="1"/>
</dbReference>
<dbReference type="GO" id="GO:0019805">
    <property type="term" value="P:quinolinate biosynthetic process"/>
    <property type="evidence" value="ECO:0007669"/>
    <property type="project" value="UniProtKB-UniRule"/>
</dbReference>
<dbReference type="InterPro" id="IPR010111">
    <property type="entry name" value="Kynureninase"/>
</dbReference>
<dbReference type="RefSeq" id="WP_151693364.1">
    <property type="nucleotide sequence ID" value="NZ_BMGX01000001.1"/>
</dbReference>
<evidence type="ECO:0000313" key="8">
    <source>
        <dbReference type="Proteomes" id="UP000484164"/>
    </source>
</evidence>
<feature type="binding site" evidence="4">
    <location>
        <position position="106"/>
    </location>
    <ligand>
        <name>pyridoxal 5'-phosphate</name>
        <dbReference type="ChEBI" id="CHEBI:597326"/>
    </ligand>
</feature>
<dbReference type="Gene3D" id="3.90.1150.10">
    <property type="entry name" value="Aspartate Aminotransferase, domain 1"/>
    <property type="match status" value="1"/>
</dbReference>
<feature type="binding site" evidence="4">
    <location>
        <position position="105"/>
    </location>
    <ligand>
        <name>pyridoxal 5'-phosphate</name>
        <dbReference type="ChEBI" id="CHEBI:597326"/>
    </ligand>
</feature>
<dbReference type="GO" id="GO:0097053">
    <property type="term" value="P:L-kynurenine catabolic process"/>
    <property type="evidence" value="ECO:0007669"/>
    <property type="project" value="UniProtKB-UniRule"/>
</dbReference>
<dbReference type="UniPathway" id="UPA00253">
    <property type="reaction ID" value="UER00329"/>
</dbReference>
<evidence type="ECO:0000256" key="3">
    <source>
        <dbReference type="ARBA" id="ARBA00022898"/>
    </source>
</evidence>
<accession>A0A6L3ZDL5</accession>
<protein>
    <recommendedName>
        <fullName evidence="4 5">Kynureninase</fullName>
        <ecNumber evidence="4 5">3.7.1.3</ecNumber>
    </recommendedName>
    <alternativeName>
        <fullName evidence="4">L-kynurenine hydrolase</fullName>
    </alternativeName>
</protein>
<dbReference type="NCBIfam" id="TIGR01814">
    <property type="entry name" value="kynureninase"/>
    <property type="match status" value="1"/>
</dbReference>
<dbReference type="Pfam" id="PF22580">
    <property type="entry name" value="KYNU_C"/>
    <property type="match status" value="1"/>
</dbReference>
<evidence type="ECO:0000256" key="5">
    <source>
        <dbReference type="NCBIfam" id="TIGR01814"/>
    </source>
</evidence>
<comment type="function">
    <text evidence="4 6">Catalyzes the cleavage of L-kynurenine (L-Kyn) and L-3-hydroxykynurenine (L-3OHKyn) into anthranilic acid (AA) and 3-hydroxyanthranilic acid (3-OHAA), respectively.</text>
</comment>
<feature type="binding site" evidence="4">
    <location>
        <begin position="133"/>
        <end position="136"/>
    </location>
    <ligand>
        <name>pyridoxal 5'-phosphate</name>
        <dbReference type="ChEBI" id="CHEBI:597326"/>
    </ligand>
</feature>
<keyword evidence="2 4" id="KW-0378">Hydrolase</keyword>
<dbReference type="EC" id="3.7.1.3" evidence="4 5"/>
<evidence type="ECO:0000256" key="6">
    <source>
        <dbReference type="PIRNR" id="PIRNR038800"/>
    </source>
</evidence>
<organism evidence="7 8">
    <name type="scientific">Phaeocystidibacter marisrubri</name>
    <dbReference type="NCBI Taxonomy" id="1577780"/>
    <lineage>
        <taxon>Bacteria</taxon>
        <taxon>Pseudomonadati</taxon>
        <taxon>Bacteroidota</taxon>
        <taxon>Flavobacteriia</taxon>
        <taxon>Flavobacteriales</taxon>
        <taxon>Phaeocystidibacteraceae</taxon>
        <taxon>Phaeocystidibacter</taxon>
    </lineage>
</organism>
<feature type="binding site" evidence="4">
    <location>
        <position position="221"/>
    </location>
    <ligand>
        <name>pyridoxal 5'-phosphate</name>
        <dbReference type="ChEBI" id="CHEBI:597326"/>
    </ligand>
</feature>
<comment type="caution">
    <text evidence="7">The sequence shown here is derived from an EMBL/GenBank/DDBJ whole genome shotgun (WGS) entry which is preliminary data.</text>
</comment>
<dbReference type="GO" id="GO:0030429">
    <property type="term" value="F:kynureninase activity"/>
    <property type="evidence" value="ECO:0007669"/>
    <property type="project" value="UniProtKB-UniRule"/>
</dbReference>
<feature type="binding site" evidence="4">
    <location>
        <position position="274"/>
    </location>
    <ligand>
        <name>pyridoxal 5'-phosphate</name>
        <dbReference type="ChEBI" id="CHEBI:597326"/>
    </ligand>
</feature>
<dbReference type="GO" id="GO:0019441">
    <property type="term" value="P:L-tryptophan catabolic process to kynurenine"/>
    <property type="evidence" value="ECO:0007669"/>
    <property type="project" value="TreeGrafter"/>
</dbReference>
<dbReference type="PIRSF" id="PIRSF038800">
    <property type="entry name" value="KYNU"/>
    <property type="match status" value="1"/>
</dbReference>
<comment type="cofactor">
    <cofactor evidence="4 6">
        <name>pyridoxal 5'-phosphate</name>
        <dbReference type="ChEBI" id="CHEBI:597326"/>
    </cofactor>
</comment>
<feature type="binding site" evidence="4">
    <location>
        <position position="243"/>
    </location>
    <ligand>
        <name>pyridoxal 5'-phosphate</name>
        <dbReference type="ChEBI" id="CHEBI:597326"/>
    </ligand>
</feature>
<sequence>MSMKFTKEYALEADAQDRLSPLRKEFRIPQHKGEDVMYFTGNSLGLQPVKAKQYIEEELEDWANLGVEGHEHARRPWMPYHENFTKSLARIVGAEESEVVSVGTLTNNLHLLMVSFYRPTKNRYKILCEAKAFPSDQYALASQARFHGYEPKDAIIEVAPREGEHTIREEDFLQVIEEHGESIAMMMVGGVNYYTGQVFDMGKLTSAAQKKGIVVGWDLAHGVGNIELKLHDWNVDFAAWCTYKYLNSGPGSIAGLFVHKRHHGLSDIPRFEGWWGHDKSTRFAMPDQFVPIPTAEAWQLSNAPVFAMAAQRASLDLYDKVELAELRAKGRKLSQYLRFVLAEVSAQTGQPIEVITPSGESESGCQVSTLFPGQGKDLFNRLLAKGVIADWREPHVIRLAPVPMYNSFTDIYRFGETLLAELKNA</sequence>
<comment type="catalytic activity">
    <reaction evidence="6">
        <text>3-hydroxy-L-kynurenine + H2O = 3-hydroxyanthranilate + L-alanine + H(+)</text>
        <dbReference type="Rhea" id="RHEA:25143"/>
        <dbReference type="ChEBI" id="CHEBI:15377"/>
        <dbReference type="ChEBI" id="CHEBI:15378"/>
        <dbReference type="ChEBI" id="CHEBI:36559"/>
        <dbReference type="ChEBI" id="CHEBI:57972"/>
        <dbReference type="ChEBI" id="CHEBI:58125"/>
        <dbReference type="EC" id="3.7.1.3"/>
    </reaction>
</comment>
<dbReference type="Gene3D" id="3.40.640.10">
    <property type="entry name" value="Type I PLP-dependent aspartate aminotransferase-like (Major domain)"/>
    <property type="match status" value="1"/>
</dbReference>
<dbReference type="GO" id="GO:0009435">
    <property type="term" value="P:NAD+ biosynthetic process"/>
    <property type="evidence" value="ECO:0007669"/>
    <property type="project" value="UniProtKB-UniRule"/>
</dbReference>
<dbReference type="InterPro" id="IPR015422">
    <property type="entry name" value="PyrdxlP-dep_Trfase_small"/>
</dbReference>
<feature type="binding site" evidence="4">
    <location>
        <position position="218"/>
    </location>
    <ligand>
        <name>pyridoxal 5'-phosphate</name>
        <dbReference type="ChEBI" id="CHEBI:597326"/>
    </ligand>
</feature>
<keyword evidence="8" id="KW-1185">Reference proteome</keyword>
<reference evidence="7 8" key="1">
    <citation type="submission" date="2019-10" db="EMBL/GenBank/DDBJ databases">
        <title>Genome sequence of Phaeocystidibacter marisrubri JCM30614 (type strain).</title>
        <authorList>
            <person name="Bowman J.P."/>
        </authorList>
    </citation>
    <scope>NUCLEOTIDE SEQUENCE [LARGE SCALE GENOMIC DNA]</scope>
    <source>
        <strain evidence="7 8">JCM 30614</strain>
    </source>
</reference>
<keyword evidence="1 4" id="KW-0662">Pyridine nucleotide biosynthesis</keyword>
<keyword evidence="3 4" id="KW-0663">Pyridoxal phosphate</keyword>
<dbReference type="PANTHER" id="PTHR14084:SF0">
    <property type="entry name" value="KYNURENINASE"/>
    <property type="match status" value="1"/>
</dbReference>
<dbReference type="AlphaFoldDB" id="A0A6L3ZDL5"/>
<dbReference type="GO" id="GO:0043420">
    <property type="term" value="P:anthranilate metabolic process"/>
    <property type="evidence" value="ECO:0007669"/>
    <property type="project" value="TreeGrafter"/>
</dbReference>
<dbReference type="OrthoDB" id="9812626at2"/>
<evidence type="ECO:0000256" key="4">
    <source>
        <dbReference type="HAMAP-Rule" id="MF_01970"/>
    </source>
</evidence>
<dbReference type="EMBL" id="WBVQ01000002">
    <property type="protein sequence ID" value="KAB2815935.1"/>
    <property type="molecule type" value="Genomic_DNA"/>
</dbReference>
<comment type="pathway">
    <text evidence="4 6">Amino-acid degradation; L-kynurenine degradation; L-alanine and anthranilate from L-kynurenine: step 1/1.</text>
</comment>
<evidence type="ECO:0000256" key="1">
    <source>
        <dbReference type="ARBA" id="ARBA00022642"/>
    </source>
</evidence>
<name>A0A6L3ZDL5_9FLAO</name>
<dbReference type="GO" id="GO:0005737">
    <property type="term" value="C:cytoplasm"/>
    <property type="evidence" value="ECO:0007669"/>
    <property type="project" value="UniProtKB-UniRule"/>
</dbReference>
<dbReference type="Proteomes" id="UP000484164">
    <property type="component" value="Unassembled WGS sequence"/>
</dbReference>
<comment type="catalytic activity">
    <reaction evidence="4 6">
        <text>L-kynurenine + H2O = anthranilate + L-alanine + H(+)</text>
        <dbReference type="Rhea" id="RHEA:16813"/>
        <dbReference type="ChEBI" id="CHEBI:15377"/>
        <dbReference type="ChEBI" id="CHEBI:15378"/>
        <dbReference type="ChEBI" id="CHEBI:16567"/>
        <dbReference type="ChEBI" id="CHEBI:57959"/>
        <dbReference type="ChEBI" id="CHEBI:57972"/>
        <dbReference type="EC" id="3.7.1.3"/>
    </reaction>
</comment>
<comment type="similarity">
    <text evidence="4 6">Belongs to the kynureninase family.</text>
</comment>
<evidence type="ECO:0000313" key="7">
    <source>
        <dbReference type="EMBL" id="KAB2815935.1"/>
    </source>
</evidence>
<dbReference type="PANTHER" id="PTHR14084">
    <property type="entry name" value="KYNURENINASE"/>
    <property type="match status" value="1"/>
</dbReference>
<proteinExistence type="inferred from homology"/>
<evidence type="ECO:0000256" key="2">
    <source>
        <dbReference type="ARBA" id="ARBA00022801"/>
    </source>
</evidence>
<dbReference type="InterPro" id="IPR015424">
    <property type="entry name" value="PyrdxlP-dep_Trfase"/>
</dbReference>
<feature type="binding site" evidence="4">
    <location>
        <position position="302"/>
    </location>
    <ligand>
        <name>pyridoxal 5'-phosphate</name>
        <dbReference type="ChEBI" id="CHEBI:597326"/>
    </ligand>
</feature>
<gene>
    <name evidence="4 7" type="primary">kynU</name>
    <name evidence="7" type="ORF">F8C82_09570</name>
</gene>
<feature type="modified residue" description="N6-(pyridoxal phosphate)lysine" evidence="4">
    <location>
        <position position="244"/>
    </location>
</feature>
<comment type="caution">
    <text evidence="4">Lacks conserved residue(s) required for the propagation of feature annotation.</text>
</comment>
<dbReference type="InterPro" id="IPR015421">
    <property type="entry name" value="PyrdxlP-dep_Trfase_major"/>
</dbReference>
<comment type="pathway">
    <text evidence="4 6">Cofactor biosynthesis; NAD(+) biosynthesis; quinolinate from L-kynurenine: step 2/3.</text>
</comment>
<comment type="subunit">
    <text evidence="4 6">Homodimer.</text>
</comment>